<evidence type="ECO:0000313" key="4">
    <source>
        <dbReference type="EMBL" id="KAE9107881.1"/>
    </source>
</evidence>
<feature type="compositionally biased region" description="Low complexity" evidence="1">
    <location>
        <begin position="471"/>
        <end position="491"/>
    </location>
</feature>
<dbReference type="EMBL" id="QXFZ01000692">
    <property type="protein sequence ID" value="KAE9107881.1"/>
    <property type="molecule type" value="Genomic_DNA"/>
</dbReference>
<evidence type="ECO:0000313" key="7">
    <source>
        <dbReference type="Proteomes" id="UP000437068"/>
    </source>
</evidence>
<feature type="region of interest" description="Disordered" evidence="1">
    <location>
        <begin position="1"/>
        <end position="69"/>
    </location>
</feature>
<accession>A0A6A4DTG9</accession>
<dbReference type="Proteomes" id="UP000429523">
    <property type="component" value="Unassembled WGS sequence"/>
</dbReference>
<feature type="domain" description="Reverse transcriptase Ty1/copia-type" evidence="2">
    <location>
        <begin position="735"/>
        <end position="830"/>
    </location>
</feature>
<feature type="region of interest" description="Disordered" evidence="1">
    <location>
        <begin position="573"/>
        <end position="725"/>
    </location>
</feature>
<evidence type="ECO:0000256" key="1">
    <source>
        <dbReference type="SAM" id="MobiDB-lite"/>
    </source>
</evidence>
<comment type="caution">
    <text evidence="5">The sequence shown here is derived from an EMBL/GenBank/DDBJ whole genome shotgun (WGS) entry which is preliminary data.</text>
</comment>
<feature type="region of interest" description="Disordered" evidence="1">
    <location>
        <begin position="89"/>
        <end position="125"/>
    </location>
</feature>
<proteinExistence type="predicted"/>
<reference evidence="6 7" key="1">
    <citation type="submission" date="2018-08" db="EMBL/GenBank/DDBJ databases">
        <title>Genomic investigation of the strawberry pathogen Phytophthora fragariae indicates pathogenicity is determined by transcriptional variation in three key races.</title>
        <authorList>
            <person name="Adams T.M."/>
            <person name="Armitage A.D."/>
            <person name="Sobczyk M.K."/>
            <person name="Bates H.J."/>
            <person name="Dunwell J.M."/>
            <person name="Nellist C.F."/>
            <person name="Harrison R.J."/>
        </authorList>
    </citation>
    <scope>NUCLEOTIDE SEQUENCE [LARGE SCALE GENOMIC DNA]</scope>
    <source>
        <strain evidence="5 7">A4</strain>
        <strain evidence="4 8">NOV-71</strain>
        <strain evidence="3 6">NOV-9</strain>
    </source>
</reference>
<dbReference type="Proteomes" id="UP000441208">
    <property type="component" value="Unassembled WGS sequence"/>
</dbReference>
<protein>
    <recommendedName>
        <fullName evidence="2">Reverse transcriptase Ty1/copia-type domain-containing protein</fullName>
    </recommendedName>
</protein>
<feature type="compositionally biased region" description="Basic residues" evidence="1">
    <location>
        <begin position="654"/>
        <end position="665"/>
    </location>
</feature>
<feature type="compositionally biased region" description="Low complexity" evidence="1">
    <location>
        <begin position="666"/>
        <end position="685"/>
    </location>
</feature>
<name>A0A6A4DTG9_9STRA</name>
<evidence type="ECO:0000313" key="6">
    <source>
        <dbReference type="Proteomes" id="UP000429523"/>
    </source>
</evidence>
<evidence type="ECO:0000313" key="5">
    <source>
        <dbReference type="EMBL" id="KAE9308170.1"/>
    </source>
</evidence>
<feature type="compositionally biased region" description="Basic and acidic residues" evidence="1">
    <location>
        <begin position="1"/>
        <end position="18"/>
    </location>
</feature>
<dbReference type="Pfam" id="PF07727">
    <property type="entry name" value="RVT_2"/>
    <property type="match status" value="1"/>
</dbReference>
<dbReference type="AlphaFoldDB" id="A0A6A4DTG9"/>
<dbReference type="EMBL" id="QXGE01000592">
    <property type="protein sequence ID" value="KAE9308170.1"/>
    <property type="molecule type" value="Genomic_DNA"/>
</dbReference>
<feature type="region of interest" description="Disordered" evidence="1">
    <location>
        <begin position="339"/>
        <end position="392"/>
    </location>
</feature>
<dbReference type="EMBL" id="QXGF01000242">
    <property type="protein sequence ID" value="KAE8943632.1"/>
    <property type="molecule type" value="Genomic_DNA"/>
</dbReference>
<evidence type="ECO:0000259" key="2">
    <source>
        <dbReference type="Pfam" id="PF07727"/>
    </source>
</evidence>
<dbReference type="InterPro" id="IPR013103">
    <property type="entry name" value="RVT_2"/>
</dbReference>
<sequence length="864" mass="95975">MAPTLRSDRQLGDEETQHETSQVMSPTRARPRTEEASGALVNEDEDAASGGGQRASHQDDSTLTDAFARSLAENPVGAALRRALLDGLQDHSGNADQSPPPSEEEEEEDREDIRGPPLDNMNPSGRYVDEELAEATRALRNSPVIKLPKPQSKADYKAWKSEVPLHFETCTLGDITYGTERYDENEGLRRPKYAEWFRMRKNKAFSALALSLSVDLRSTFRVDELRDNMKAASALYNQIVQHLEAGDGINPDYLLQDLVTRKLRQGESVSAYVDDVGRKVTQLRQANGEFEEWQHASLLLSNCVLVFRELARERADWINNNNRKSLKLAEALQRLRSAEHQRAQLQQQSKPAVPRGMQVAQVTSSSNNSKKRSKHQRKRNKGITDKTMKTNCANRNGEGHWYAECTENTGIPLKAELAKKLKENQAKKNPTSLINRVRRVEMIPSADAQGLIASLCTESEPMNIEDIVGNRSTAVPSPTSRSASTALSASAGGDGQEAADLLMQMANVSSSPPHQQLQLPREALPAQGLQPSQEGQCEQGAVQRQWEGPLQGTPPTWENLLFQLGQGLKQSLQGATSELWREEDRPRGGHPVPGDDNVDSRVERCGRQGSPVRGRNRSPVRGRGRSRSPPRGRGRSRSPPRGRWSNRSPERRSRSSPRHWRRRSPLRNSRAGSPPQRWRSRSPPGGLFGSPLRGASRDGLPPAGWRGGSPQRGPPGNFGQPSLHQPWRGYPVERSDYGLYVLKVNGEVKLLLTVYVDDLLLMGPRDKCLEVAASLQETFELTTMGTVKYLLGVEILINRPQREIVYSQRQYITEVLKRFHMSDCNGCATPEATIPSTATVAAATGYLPSRTCRCTAVPRQRFAA</sequence>
<organism evidence="5 7">
    <name type="scientific">Phytophthora fragariae</name>
    <dbReference type="NCBI Taxonomy" id="53985"/>
    <lineage>
        <taxon>Eukaryota</taxon>
        <taxon>Sar</taxon>
        <taxon>Stramenopiles</taxon>
        <taxon>Oomycota</taxon>
        <taxon>Peronosporomycetes</taxon>
        <taxon>Peronosporales</taxon>
        <taxon>Peronosporaceae</taxon>
        <taxon>Phytophthora</taxon>
    </lineage>
</organism>
<dbReference type="Proteomes" id="UP000437068">
    <property type="component" value="Unassembled WGS sequence"/>
</dbReference>
<evidence type="ECO:0000313" key="3">
    <source>
        <dbReference type="EMBL" id="KAE8943632.1"/>
    </source>
</evidence>
<evidence type="ECO:0000313" key="8">
    <source>
        <dbReference type="Proteomes" id="UP000441208"/>
    </source>
</evidence>
<feature type="compositionally biased region" description="Basic residues" evidence="1">
    <location>
        <begin position="614"/>
        <end position="640"/>
    </location>
</feature>
<gene>
    <name evidence="5" type="ORF">PF001_g11286</name>
    <name evidence="4" type="ORF">PF007_g12870</name>
    <name evidence="3" type="ORF">PF009_g6655</name>
</gene>
<feature type="compositionally biased region" description="Basic residues" evidence="1">
    <location>
        <begin position="369"/>
        <end position="381"/>
    </location>
</feature>
<feature type="region of interest" description="Disordered" evidence="1">
    <location>
        <begin position="470"/>
        <end position="495"/>
    </location>
</feature>